<organism evidence="2 3">
    <name type="scientific">Mucilaginibacter humi</name>
    <dbReference type="NCBI Taxonomy" id="2732510"/>
    <lineage>
        <taxon>Bacteria</taxon>
        <taxon>Pseudomonadati</taxon>
        <taxon>Bacteroidota</taxon>
        <taxon>Sphingobacteriia</taxon>
        <taxon>Sphingobacteriales</taxon>
        <taxon>Sphingobacteriaceae</taxon>
        <taxon>Mucilaginibacter</taxon>
    </lineage>
</organism>
<gene>
    <name evidence="2" type="ORF">HK413_12815</name>
</gene>
<comment type="caution">
    <text evidence="2">The sequence shown here is derived from an EMBL/GenBank/DDBJ whole genome shotgun (WGS) entry which is preliminary data.</text>
</comment>
<evidence type="ECO:0000256" key="1">
    <source>
        <dbReference type="SAM" id="SignalP"/>
    </source>
</evidence>
<dbReference type="RefSeq" id="WP_175270389.1">
    <property type="nucleotide sequence ID" value="NZ_JABFCR010000065.1"/>
</dbReference>
<evidence type="ECO:0000313" key="2">
    <source>
        <dbReference type="EMBL" id="NNU34717.1"/>
    </source>
</evidence>
<name>A0ABX1W7N0_9SPHI</name>
<protein>
    <submittedName>
        <fullName evidence="2">Uncharacterized protein</fullName>
    </submittedName>
</protein>
<sequence length="61" mass="6510">MNKIFKIRSVVYASLASLSVLATTVALPSFTKNNDPATLTLNSTKIVEGIRGPYRAGIPDS</sequence>
<proteinExistence type="predicted"/>
<evidence type="ECO:0000313" key="3">
    <source>
        <dbReference type="Proteomes" id="UP000566071"/>
    </source>
</evidence>
<accession>A0ABX1W7N0</accession>
<keyword evidence="3" id="KW-1185">Reference proteome</keyword>
<feature type="chain" id="PRO_5047033193" evidence="1">
    <location>
        <begin position="23"/>
        <end position="61"/>
    </location>
</feature>
<keyword evidence="1" id="KW-0732">Signal</keyword>
<reference evidence="2 3" key="1">
    <citation type="submission" date="2020-05" db="EMBL/GenBank/DDBJ databases">
        <authorList>
            <person name="Khan S.A."/>
            <person name="Jeon C.O."/>
            <person name="Chun B.H."/>
        </authorList>
    </citation>
    <scope>NUCLEOTIDE SEQUENCE [LARGE SCALE GENOMIC DNA]</scope>
    <source>
        <strain evidence="2 3">S1162</strain>
    </source>
</reference>
<dbReference type="Proteomes" id="UP000566071">
    <property type="component" value="Unassembled WGS sequence"/>
</dbReference>
<feature type="signal peptide" evidence="1">
    <location>
        <begin position="1"/>
        <end position="22"/>
    </location>
</feature>
<dbReference type="EMBL" id="JABFCR010000065">
    <property type="protein sequence ID" value="NNU34717.1"/>
    <property type="molecule type" value="Genomic_DNA"/>
</dbReference>